<keyword evidence="4" id="KW-0436">Ligase</keyword>
<protein>
    <recommendedName>
        <fullName evidence="3">CTP synthase (glutamine hydrolyzing)</fullName>
        <ecNumber evidence="3">6.3.4.2</ecNumber>
    </recommendedName>
</protein>
<evidence type="ECO:0000256" key="7">
    <source>
        <dbReference type="ARBA" id="ARBA00022962"/>
    </source>
</evidence>
<dbReference type="EMBL" id="JAPDOD010000002">
    <property type="protein sequence ID" value="MDA0159315.1"/>
    <property type="molecule type" value="Genomic_DNA"/>
</dbReference>
<evidence type="ECO:0000256" key="6">
    <source>
        <dbReference type="ARBA" id="ARBA00022840"/>
    </source>
</evidence>
<evidence type="ECO:0000313" key="11">
    <source>
        <dbReference type="EMBL" id="MDA0159315.1"/>
    </source>
</evidence>
<feature type="domain" description="Glutamine amidotransferase" evidence="10">
    <location>
        <begin position="39"/>
        <end position="218"/>
    </location>
</feature>
<name>A0A9X3RY56_9ACTN</name>
<reference evidence="11" key="1">
    <citation type="submission" date="2022-10" db="EMBL/GenBank/DDBJ databases">
        <title>The WGS of Solirubrobacter ginsenosidimutans DSM 21036.</title>
        <authorList>
            <person name="Jiang Z."/>
        </authorList>
    </citation>
    <scope>NUCLEOTIDE SEQUENCE</scope>
    <source>
        <strain evidence="11">DSM 21036</strain>
    </source>
</reference>
<dbReference type="RefSeq" id="WP_270037992.1">
    <property type="nucleotide sequence ID" value="NZ_JAPDOD010000002.1"/>
</dbReference>
<dbReference type="GO" id="GO:0016787">
    <property type="term" value="F:hydrolase activity"/>
    <property type="evidence" value="ECO:0007669"/>
    <property type="project" value="UniProtKB-KW"/>
</dbReference>
<dbReference type="GO" id="GO:0005524">
    <property type="term" value="F:ATP binding"/>
    <property type="evidence" value="ECO:0007669"/>
    <property type="project" value="UniProtKB-KW"/>
</dbReference>
<dbReference type="NCBIfam" id="NF004836">
    <property type="entry name" value="PRK06186.1"/>
    <property type="match status" value="1"/>
</dbReference>
<sequence length="239" mass="25803">MATAKLALVGDRSPSVRAHARIPLLLDALRRRDGIVLDPYWIPSTEADDLEAFDGIWVVPGSPYTDPDKVVAAVKTARERQIPFLGTCGGFQHAILHLAGDLAGIEHAHHAEYGVTETDVIVPLECSLVGHEGPINYTPDTLIARIAGVDRSLERYHCSYGIATDYIATLEAAGVIFGAHDQDGAPRALELRDHPFFLGTLFQPELAGDGTRAHPVIRAFAEATTLRARERSSQASPVA</sequence>
<dbReference type="PANTHER" id="PTHR11550:SF0">
    <property type="entry name" value="CTP SYNTHASE-RELATED"/>
    <property type="match status" value="1"/>
</dbReference>
<evidence type="ECO:0000256" key="5">
    <source>
        <dbReference type="ARBA" id="ARBA00022741"/>
    </source>
</evidence>
<dbReference type="GO" id="GO:0006241">
    <property type="term" value="P:CTP biosynthetic process"/>
    <property type="evidence" value="ECO:0007669"/>
    <property type="project" value="TreeGrafter"/>
</dbReference>
<organism evidence="11 12">
    <name type="scientific">Solirubrobacter ginsenosidimutans</name>
    <dbReference type="NCBI Taxonomy" id="490573"/>
    <lineage>
        <taxon>Bacteria</taxon>
        <taxon>Bacillati</taxon>
        <taxon>Actinomycetota</taxon>
        <taxon>Thermoleophilia</taxon>
        <taxon>Solirubrobacterales</taxon>
        <taxon>Solirubrobacteraceae</taxon>
        <taxon>Solirubrobacter</taxon>
    </lineage>
</organism>
<dbReference type="InterPro" id="IPR029062">
    <property type="entry name" value="Class_I_gatase-like"/>
</dbReference>
<keyword evidence="8" id="KW-0665">Pyrimidine biosynthesis</keyword>
<dbReference type="GO" id="GO:0003883">
    <property type="term" value="F:CTP synthase activity"/>
    <property type="evidence" value="ECO:0007669"/>
    <property type="project" value="UniProtKB-EC"/>
</dbReference>
<dbReference type="GO" id="GO:0019856">
    <property type="term" value="P:pyrimidine nucleobase biosynthetic process"/>
    <property type="evidence" value="ECO:0007669"/>
    <property type="project" value="TreeGrafter"/>
</dbReference>
<evidence type="ECO:0000256" key="1">
    <source>
        <dbReference type="ARBA" id="ARBA00005171"/>
    </source>
</evidence>
<comment type="similarity">
    <text evidence="2">Belongs to the CTP synthase family.</text>
</comment>
<comment type="catalytic activity">
    <reaction evidence="9">
        <text>UTP + L-glutamine + ATP + H2O = CTP + L-glutamate + ADP + phosphate + 2 H(+)</text>
        <dbReference type="Rhea" id="RHEA:26426"/>
        <dbReference type="ChEBI" id="CHEBI:15377"/>
        <dbReference type="ChEBI" id="CHEBI:15378"/>
        <dbReference type="ChEBI" id="CHEBI:29985"/>
        <dbReference type="ChEBI" id="CHEBI:30616"/>
        <dbReference type="ChEBI" id="CHEBI:37563"/>
        <dbReference type="ChEBI" id="CHEBI:43474"/>
        <dbReference type="ChEBI" id="CHEBI:46398"/>
        <dbReference type="ChEBI" id="CHEBI:58359"/>
        <dbReference type="ChEBI" id="CHEBI:456216"/>
        <dbReference type="EC" id="6.3.4.2"/>
    </reaction>
</comment>
<dbReference type="SUPFAM" id="SSF52317">
    <property type="entry name" value="Class I glutamine amidotransferase-like"/>
    <property type="match status" value="1"/>
</dbReference>
<gene>
    <name evidence="11" type="ORF">OM076_03475</name>
</gene>
<keyword evidence="12" id="KW-1185">Reference proteome</keyword>
<keyword evidence="5" id="KW-0547">Nucleotide-binding</keyword>
<evidence type="ECO:0000256" key="2">
    <source>
        <dbReference type="ARBA" id="ARBA00007533"/>
    </source>
</evidence>
<keyword evidence="11" id="KW-0378">Hydrolase</keyword>
<dbReference type="InterPro" id="IPR004468">
    <property type="entry name" value="CTP_synthase"/>
</dbReference>
<comment type="pathway">
    <text evidence="1">Pyrimidine metabolism; CTP biosynthesis via de novo pathway; CTP from UDP: step 2/2.</text>
</comment>
<proteinExistence type="inferred from homology"/>
<dbReference type="AlphaFoldDB" id="A0A9X3RY56"/>
<keyword evidence="7" id="KW-0315">Glutamine amidotransferase</keyword>
<evidence type="ECO:0000256" key="9">
    <source>
        <dbReference type="ARBA" id="ARBA00047781"/>
    </source>
</evidence>
<dbReference type="EC" id="6.3.4.2" evidence="3"/>
<keyword evidence="6" id="KW-0067">ATP-binding</keyword>
<evidence type="ECO:0000313" key="12">
    <source>
        <dbReference type="Proteomes" id="UP001149140"/>
    </source>
</evidence>
<evidence type="ECO:0000256" key="4">
    <source>
        <dbReference type="ARBA" id="ARBA00022598"/>
    </source>
</evidence>
<accession>A0A9X3RY56</accession>
<dbReference type="Gene3D" id="3.40.50.880">
    <property type="match status" value="1"/>
</dbReference>
<dbReference type="PROSITE" id="PS51273">
    <property type="entry name" value="GATASE_TYPE_1"/>
    <property type="match status" value="1"/>
</dbReference>
<evidence type="ECO:0000256" key="8">
    <source>
        <dbReference type="ARBA" id="ARBA00022975"/>
    </source>
</evidence>
<dbReference type="GO" id="GO:0042802">
    <property type="term" value="F:identical protein binding"/>
    <property type="evidence" value="ECO:0007669"/>
    <property type="project" value="TreeGrafter"/>
</dbReference>
<evidence type="ECO:0000256" key="3">
    <source>
        <dbReference type="ARBA" id="ARBA00012291"/>
    </source>
</evidence>
<dbReference type="Pfam" id="PF00117">
    <property type="entry name" value="GATase"/>
    <property type="match status" value="1"/>
</dbReference>
<dbReference type="GO" id="GO:0005829">
    <property type="term" value="C:cytosol"/>
    <property type="evidence" value="ECO:0007669"/>
    <property type="project" value="TreeGrafter"/>
</dbReference>
<dbReference type="Proteomes" id="UP001149140">
    <property type="component" value="Unassembled WGS sequence"/>
</dbReference>
<evidence type="ECO:0000259" key="10">
    <source>
        <dbReference type="Pfam" id="PF00117"/>
    </source>
</evidence>
<comment type="caution">
    <text evidence="11">The sequence shown here is derived from an EMBL/GenBank/DDBJ whole genome shotgun (WGS) entry which is preliminary data.</text>
</comment>
<dbReference type="PANTHER" id="PTHR11550">
    <property type="entry name" value="CTP SYNTHASE"/>
    <property type="match status" value="1"/>
</dbReference>
<dbReference type="InterPro" id="IPR017926">
    <property type="entry name" value="GATASE"/>
</dbReference>